<organism evidence="3 4">
    <name type="scientific">Thiomicrorhabdus sediminis</name>
    <dbReference type="NCBI Taxonomy" id="2580412"/>
    <lineage>
        <taxon>Bacteria</taxon>
        <taxon>Pseudomonadati</taxon>
        <taxon>Pseudomonadota</taxon>
        <taxon>Gammaproteobacteria</taxon>
        <taxon>Thiotrichales</taxon>
        <taxon>Piscirickettsiaceae</taxon>
        <taxon>Thiomicrorhabdus</taxon>
    </lineage>
</organism>
<accession>A0A4P9K2X8</accession>
<proteinExistence type="predicted"/>
<evidence type="ECO:0000259" key="2">
    <source>
        <dbReference type="Pfam" id="PF01882"/>
    </source>
</evidence>
<dbReference type="EMBL" id="CP040602">
    <property type="protein sequence ID" value="QCU89179.1"/>
    <property type="molecule type" value="Genomic_DNA"/>
</dbReference>
<dbReference type="Proteomes" id="UP000304864">
    <property type="component" value="Chromosome"/>
</dbReference>
<dbReference type="AlphaFoldDB" id="A0A4P9K2X8"/>
<evidence type="ECO:0000313" key="4">
    <source>
        <dbReference type="Proteomes" id="UP000304864"/>
    </source>
</evidence>
<dbReference type="KEGG" id="thig:FE785_00330"/>
<dbReference type="PANTHER" id="PTHR33608:SF12">
    <property type="entry name" value="DUF58 DOMAIN-CONTAINING PROTEIN"/>
    <property type="match status" value="1"/>
</dbReference>
<protein>
    <submittedName>
        <fullName evidence="3">DUF58 domain-containing protein</fullName>
    </submittedName>
</protein>
<feature type="region of interest" description="Disordered" evidence="1">
    <location>
        <begin position="35"/>
        <end position="54"/>
    </location>
</feature>
<reference evidence="3 4" key="1">
    <citation type="submission" date="2019-05" db="EMBL/GenBank/DDBJ databases">
        <title>Thiomicrorhabdus sediminis sp. nov, a novel sulfur-oxidizing bacterium isolated from coastal sediment.</title>
        <authorList>
            <person name="Liu X."/>
        </authorList>
    </citation>
    <scope>NUCLEOTIDE SEQUENCE [LARGE SCALE GENOMIC DNA]</scope>
    <source>
        <strain evidence="3 4">G1</strain>
    </source>
</reference>
<dbReference type="Pfam" id="PF01882">
    <property type="entry name" value="DUF58"/>
    <property type="match status" value="1"/>
</dbReference>
<dbReference type="OrthoDB" id="9776116at2"/>
<name>A0A4P9K2X8_9GAMM</name>
<gene>
    <name evidence="3" type="ORF">FE785_00330</name>
</gene>
<dbReference type="InterPro" id="IPR002881">
    <property type="entry name" value="DUF58"/>
</dbReference>
<keyword evidence="4" id="KW-1185">Reference proteome</keyword>
<dbReference type="RefSeq" id="WP_138563284.1">
    <property type="nucleotide sequence ID" value="NZ_CP040602.1"/>
</dbReference>
<evidence type="ECO:0000256" key="1">
    <source>
        <dbReference type="SAM" id="MobiDB-lite"/>
    </source>
</evidence>
<dbReference type="PANTHER" id="PTHR33608">
    <property type="entry name" value="BLL2464 PROTEIN"/>
    <property type="match status" value="1"/>
</dbReference>
<feature type="domain" description="DUF58" evidence="2">
    <location>
        <begin position="57"/>
        <end position="276"/>
    </location>
</feature>
<evidence type="ECO:0000313" key="3">
    <source>
        <dbReference type="EMBL" id="QCU89179.1"/>
    </source>
</evidence>
<sequence length="311" mass="35409">MTANAMDNDSLYSQLDELVAFRFHVKQKKLKHQPNQLAHHSGEHTALKKGRGMSFSEVRQYQPGDDIRHIDWRVTARTQKPHTKLFIEENERPALVVVEQTANMFFGSRVHTKAAQALNIAAILGWVSLQQNERIGALLFNGQKHHWQAAKRQTSEWGFCLQQAIALQNQLRQPQSPNAKDWPQALKQLLLSPSANHKVFLIGDMINMTQCATKELLQLSKKADVSAIHIYDPLEKQLPHFGWLSLTPSLQSDNWLQLDSSNSKTQAAYQDLYQKQWRQTFDRCSQLGIALIEVSSAANPMSALMQQQLIV</sequence>